<dbReference type="PROSITE" id="PS50893">
    <property type="entry name" value="ABC_TRANSPORTER_2"/>
    <property type="match status" value="2"/>
</dbReference>
<keyword evidence="1" id="KW-0813">Transport</keyword>
<evidence type="ECO:0000256" key="5">
    <source>
        <dbReference type="ARBA" id="ARBA00022840"/>
    </source>
</evidence>
<sequence>MTIALSLRGVDKRFGDVVALDNVNVSLHEGEVLGLIGQNGSGKSSLMKIMSGLYRPDGGEVRVGGKVVQLRSPLDAGRAGIGLVHQEQSLIGSLSVAENLFLDKPAAYARWGSYRWTAMKDEARRQLEKVELDIDPFTPLGDLSFGERQMVELAKVLTLEELVDGHLVILFDEPTAVLNPPEIEALFSQIRRIKHRSSVVFVSHRMDEILDISDRVLVMSDGRNVAEREKDKVNVDELYELMVGKQRIDRVARRPRNAHLGSSRVLEIENMSVPGEVYDVSFSMAPGEILGVIGVQGSGAESVLRTIFGMADRWSGSIRFDGKPLEIDAPSAAVARGIGYLPAERKTEGMVRNTSVSENAAITFGWQHAAGPGMVSRRREKAPIKDWVAKLAIKTPSIEHQIDLLSGGNQQKVVLSKWLLGNSLKLLMLDHPTRGLDPGARADLFAAIRELADKGLAILLVGDTLDEVLSLSDEIIVMKDGMISAHIAEVQQSPPSEEELVRAMV</sequence>
<dbReference type="InterPro" id="IPR003593">
    <property type="entry name" value="AAA+_ATPase"/>
</dbReference>
<geneLocation type="plasmid" evidence="8">
    <name>pp88_c</name>
</geneLocation>
<dbReference type="EC" id="3.6.3.17" evidence="7"/>
<dbReference type="CDD" id="cd03215">
    <property type="entry name" value="ABC_Carb_Monos_II"/>
    <property type="match status" value="1"/>
</dbReference>
<dbReference type="SMART" id="SM00382">
    <property type="entry name" value="AAA"/>
    <property type="match status" value="2"/>
</dbReference>
<keyword evidence="4" id="KW-0547">Nucleotide-binding</keyword>
<evidence type="ECO:0000256" key="4">
    <source>
        <dbReference type="ARBA" id="ARBA00022741"/>
    </source>
</evidence>
<keyword evidence="7" id="KW-0378">Hydrolase</keyword>
<keyword evidence="3" id="KW-0677">Repeat</keyword>
<organism evidence="7 8">
    <name type="scientific">Phaeobacter inhibens</name>
    <dbReference type="NCBI Taxonomy" id="221822"/>
    <lineage>
        <taxon>Bacteria</taxon>
        <taxon>Pseudomonadati</taxon>
        <taxon>Pseudomonadota</taxon>
        <taxon>Alphaproteobacteria</taxon>
        <taxon>Rhodobacterales</taxon>
        <taxon>Roseobacteraceae</taxon>
        <taxon>Phaeobacter</taxon>
    </lineage>
</organism>
<evidence type="ECO:0000313" key="8">
    <source>
        <dbReference type="Proteomes" id="UP000236447"/>
    </source>
</evidence>
<accession>A0A2I7KG48</accession>
<dbReference type="SUPFAM" id="SSF52540">
    <property type="entry name" value="P-loop containing nucleoside triphosphate hydrolases"/>
    <property type="match status" value="2"/>
</dbReference>
<dbReference type="InterPro" id="IPR017871">
    <property type="entry name" value="ABC_transporter-like_CS"/>
</dbReference>
<keyword evidence="7" id="KW-0614">Plasmid</keyword>
<dbReference type="InterPro" id="IPR050107">
    <property type="entry name" value="ABC_carbohydrate_import_ATPase"/>
</dbReference>
<dbReference type="GO" id="GO:0005524">
    <property type="term" value="F:ATP binding"/>
    <property type="evidence" value="ECO:0007669"/>
    <property type="project" value="UniProtKB-KW"/>
</dbReference>
<protein>
    <submittedName>
        <fullName evidence="7">Monosaccharide ABC transporter ATP-binding protein, CUT2 family</fullName>
        <ecNumber evidence="7">3.6.3.17</ecNumber>
    </submittedName>
</protein>
<proteinExistence type="predicted"/>
<keyword evidence="5 7" id="KW-0067">ATP-binding</keyword>
<dbReference type="Gene3D" id="3.40.50.300">
    <property type="entry name" value="P-loop containing nucleotide triphosphate hydrolases"/>
    <property type="match status" value="2"/>
</dbReference>
<dbReference type="PANTHER" id="PTHR43790">
    <property type="entry name" value="CARBOHYDRATE TRANSPORT ATP-BINDING PROTEIN MG119-RELATED"/>
    <property type="match status" value="1"/>
</dbReference>
<keyword evidence="2" id="KW-0762">Sugar transport</keyword>
<dbReference type="GO" id="GO:0016887">
    <property type="term" value="F:ATP hydrolysis activity"/>
    <property type="evidence" value="ECO:0007669"/>
    <property type="project" value="InterPro"/>
</dbReference>
<reference evidence="7 8" key="2">
    <citation type="journal article" date="2017" name="Genome Biol. Evol.">
        <title>Trajectories and Drivers of Genome Evolution in Surface-Associated Marine Phaeobacter.</title>
        <authorList>
            <person name="Freese H.M."/>
            <person name="Sikorski J."/>
            <person name="Bunk B."/>
            <person name="Scheuner C."/>
            <person name="Meier-Kolthoff J.P."/>
            <person name="Sproer C."/>
            <person name="Gram L."/>
            <person name="Overmann J."/>
        </authorList>
    </citation>
    <scope>NUCLEOTIDE SEQUENCE [LARGE SCALE GENOMIC DNA]</scope>
    <source>
        <strain evidence="7 8">P88</strain>
        <plasmid evidence="8">pp88_c</plasmid>
    </source>
</reference>
<dbReference type="EMBL" id="CP010728">
    <property type="protein sequence ID" value="AUR01578.1"/>
    <property type="molecule type" value="Genomic_DNA"/>
</dbReference>
<evidence type="ECO:0000259" key="6">
    <source>
        <dbReference type="PROSITE" id="PS50893"/>
    </source>
</evidence>
<evidence type="ECO:0000313" key="7">
    <source>
        <dbReference type="EMBL" id="AUR01578.1"/>
    </source>
</evidence>
<feature type="domain" description="ABC transporter" evidence="6">
    <location>
        <begin position="260"/>
        <end position="505"/>
    </location>
</feature>
<dbReference type="InterPro" id="IPR003439">
    <property type="entry name" value="ABC_transporter-like_ATP-bd"/>
</dbReference>
<name>A0A2I7KG48_9RHOB</name>
<dbReference type="RefSeq" id="WP_102884634.1">
    <property type="nucleotide sequence ID" value="NZ_CP010728.1"/>
</dbReference>
<evidence type="ECO:0000256" key="2">
    <source>
        <dbReference type="ARBA" id="ARBA00022597"/>
    </source>
</evidence>
<reference evidence="7 8" key="1">
    <citation type="journal article" date="2017" name="Front. Microbiol.">
        <title>Phaeobacter piscinae sp. nov., a species of the Roseobacter group and potential aquaculture probiont.</title>
        <authorList>
            <person name="Sonnenschein E.C."/>
            <person name="Phippen C.B.W."/>
            <person name="Nielsen K.F."/>
            <person name="Mateiu R.V."/>
            <person name="Melchiorsen J."/>
            <person name="Gram L."/>
            <person name="Overmann J."/>
            <person name="Freese H.M."/>
        </authorList>
    </citation>
    <scope>NUCLEOTIDE SEQUENCE [LARGE SCALE GENOMIC DNA]</scope>
    <source>
        <strain evidence="7 8">P88</strain>
        <plasmid evidence="8">pp88_c</plasmid>
    </source>
</reference>
<evidence type="ECO:0000256" key="1">
    <source>
        <dbReference type="ARBA" id="ARBA00022448"/>
    </source>
</evidence>
<evidence type="ECO:0000256" key="3">
    <source>
        <dbReference type="ARBA" id="ARBA00022737"/>
    </source>
</evidence>
<gene>
    <name evidence="7" type="ORF">PhaeoP88_04266</name>
</gene>
<dbReference type="PANTHER" id="PTHR43790:SF9">
    <property type="entry name" value="GALACTOFURANOSE TRANSPORTER ATP-BINDING PROTEIN YTFR"/>
    <property type="match status" value="1"/>
</dbReference>
<dbReference type="PROSITE" id="PS00211">
    <property type="entry name" value="ABC_TRANSPORTER_1"/>
    <property type="match status" value="2"/>
</dbReference>
<feature type="domain" description="ABC transporter" evidence="6">
    <location>
        <begin position="5"/>
        <end position="246"/>
    </location>
</feature>
<dbReference type="Pfam" id="PF00005">
    <property type="entry name" value="ABC_tran"/>
    <property type="match status" value="2"/>
</dbReference>
<dbReference type="CDD" id="cd03216">
    <property type="entry name" value="ABC_Carb_Monos_I"/>
    <property type="match status" value="1"/>
</dbReference>
<dbReference type="InterPro" id="IPR027417">
    <property type="entry name" value="P-loop_NTPase"/>
</dbReference>
<dbReference type="AlphaFoldDB" id="A0A2I7KG48"/>
<dbReference type="Proteomes" id="UP000236447">
    <property type="component" value="Plasmid pP88_c"/>
</dbReference>